<reference evidence="2" key="1">
    <citation type="submission" date="2018-06" db="EMBL/GenBank/DDBJ databases">
        <authorList>
            <person name="Zhirakovskaya E."/>
        </authorList>
    </citation>
    <scope>NUCLEOTIDE SEQUENCE</scope>
</reference>
<name>A0A3B0XNH3_9ZZZZ</name>
<accession>A0A3B0XNH3</accession>
<dbReference type="AlphaFoldDB" id="A0A3B0XNH3"/>
<gene>
    <name evidence="2" type="ORF">MNBD_GAMMA08-366</name>
</gene>
<organism evidence="2">
    <name type="scientific">hydrothermal vent metagenome</name>
    <dbReference type="NCBI Taxonomy" id="652676"/>
    <lineage>
        <taxon>unclassified sequences</taxon>
        <taxon>metagenomes</taxon>
        <taxon>ecological metagenomes</taxon>
    </lineage>
</organism>
<evidence type="ECO:0000256" key="1">
    <source>
        <dbReference type="SAM" id="MobiDB-lite"/>
    </source>
</evidence>
<proteinExistence type="predicted"/>
<sequence>MKEIFKHSDGSDIIVTEKNYEDVNALSDEEIESMAQEDEENPPMTDAESKKLKRVNPLPLRTGAKHE</sequence>
<protein>
    <submittedName>
        <fullName evidence="2">Uncharacterized protein</fullName>
    </submittedName>
</protein>
<feature type="region of interest" description="Disordered" evidence="1">
    <location>
        <begin position="28"/>
        <end position="67"/>
    </location>
</feature>
<dbReference type="EMBL" id="UOFH01000296">
    <property type="protein sequence ID" value="VAW64757.1"/>
    <property type="molecule type" value="Genomic_DNA"/>
</dbReference>
<evidence type="ECO:0000313" key="2">
    <source>
        <dbReference type="EMBL" id="VAW64757.1"/>
    </source>
</evidence>
<feature type="compositionally biased region" description="Acidic residues" evidence="1">
    <location>
        <begin position="28"/>
        <end position="41"/>
    </location>
</feature>